<comment type="similarity">
    <text evidence="1">Belongs to the APC1 family.</text>
</comment>
<feature type="compositionally biased region" description="Low complexity" evidence="6">
    <location>
        <begin position="124"/>
        <end position="134"/>
    </location>
</feature>
<feature type="domain" description="Anaphase-promoting complex subunit 1 C-terminal" evidence="8">
    <location>
        <begin position="1676"/>
        <end position="1843"/>
    </location>
</feature>
<dbReference type="GO" id="GO:0031145">
    <property type="term" value="P:anaphase-promoting complex-dependent catabolic process"/>
    <property type="evidence" value="ECO:0007669"/>
    <property type="project" value="TreeGrafter"/>
</dbReference>
<evidence type="ECO:0000256" key="6">
    <source>
        <dbReference type="SAM" id="MobiDB-lite"/>
    </source>
</evidence>
<dbReference type="PANTHER" id="PTHR12827">
    <property type="entry name" value="MEIOTIC CHECKPOINT REGULATOR TSG24 FAMILY MEMBER"/>
    <property type="match status" value="1"/>
</dbReference>
<dbReference type="InterPro" id="IPR048971">
    <property type="entry name" value="Apc1_3rd"/>
</dbReference>
<reference evidence="10" key="1">
    <citation type="submission" date="2023-03" db="EMBL/GenBank/DDBJ databases">
        <title>Massive genome expansion in bonnet fungi (Mycena s.s.) driven by repeated elements and novel gene families across ecological guilds.</title>
        <authorList>
            <consortium name="Lawrence Berkeley National Laboratory"/>
            <person name="Harder C.B."/>
            <person name="Miyauchi S."/>
            <person name="Viragh M."/>
            <person name="Kuo A."/>
            <person name="Thoen E."/>
            <person name="Andreopoulos B."/>
            <person name="Lu D."/>
            <person name="Skrede I."/>
            <person name="Drula E."/>
            <person name="Henrissat B."/>
            <person name="Morin E."/>
            <person name="Kohler A."/>
            <person name="Barry K."/>
            <person name="LaButti K."/>
            <person name="Morin E."/>
            <person name="Salamov A."/>
            <person name="Lipzen A."/>
            <person name="Mereny Z."/>
            <person name="Hegedus B."/>
            <person name="Baldrian P."/>
            <person name="Stursova M."/>
            <person name="Weitz H."/>
            <person name="Taylor A."/>
            <person name="Grigoriev I.V."/>
            <person name="Nagy L.G."/>
            <person name="Martin F."/>
            <person name="Kauserud H."/>
        </authorList>
    </citation>
    <scope>NUCLEOTIDE SEQUENCE</scope>
    <source>
        <strain evidence="10">9284</strain>
    </source>
</reference>
<evidence type="ECO:0000259" key="8">
    <source>
        <dbReference type="Pfam" id="PF18122"/>
    </source>
</evidence>
<dbReference type="PANTHER" id="PTHR12827:SF3">
    <property type="entry name" value="ANAPHASE-PROMOTING COMPLEX SUBUNIT 1"/>
    <property type="match status" value="1"/>
</dbReference>
<keyword evidence="2" id="KW-0132">Cell division</keyword>
<keyword evidence="11" id="KW-1185">Reference proteome</keyword>
<evidence type="ECO:0000259" key="9">
    <source>
        <dbReference type="Pfam" id="PF21282"/>
    </source>
</evidence>
<accession>A0AAD7BFI8</accession>
<feature type="domain" description="Anaphase-promoting complex subunit 1 beta-sandwich" evidence="9">
    <location>
        <begin position="1546"/>
        <end position="1628"/>
    </location>
</feature>
<keyword evidence="4" id="KW-0498">Mitosis</keyword>
<dbReference type="GO" id="GO:0070979">
    <property type="term" value="P:protein K11-linked ubiquitination"/>
    <property type="evidence" value="ECO:0007669"/>
    <property type="project" value="TreeGrafter"/>
</dbReference>
<dbReference type="Pfam" id="PF18122">
    <property type="entry name" value="APC1_C"/>
    <property type="match status" value="1"/>
</dbReference>
<evidence type="ECO:0000256" key="2">
    <source>
        <dbReference type="ARBA" id="ARBA00022618"/>
    </source>
</evidence>
<dbReference type="Proteomes" id="UP001221142">
    <property type="component" value="Unassembled WGS sequence"/>
</dbReference>
<sequence>MQRCEITVTLHDQAVPSGSAFLLPDASDAQDRPRSALLDSIRVALRGSDPEPAEARHSSFVTSSSLPPKLEPWEEEEVTWNSSMVVWSSGGVMRKKWTFTQEGEQVQSATIGWLEQNTSDSNVPPATTPSASSSDRPTFGPFSRQHQNRRPARNKITRVPAVFVFLRSIGRIFLKNGLDFTFHVPFVVRKAWPLYPHGVMIQRNVGATERAEAEASGEALLPTLFSVTSPFSEANAVGLTAGILGGFNTAPSLKDEEEISKKPLNAVPAAESVVWISHRSPGTTSDIVVTVDTKKRQLSIWRYVFIKPKDTPTPLGRTRTQNLARHRQSMSSSSVFPDHEGLLPGDLPPLSALPGMAPALTTTTTMASIGSGTTSQWAAPSRPRRNSLTRNDLSITLNRMALGGKPDADGSLLPIEHGRVKTSYWMEKVLSYKLSQEQADDWRNITCCLFDGRWATSSDRSLLSVHLPSTKSLLLFSVYEGPDNALRVKYVSQSPALGAVSRRITRWNLWDLLVLTPDHKLKILTHGTHEIPLALRVIDSQRATVDMDVDVAGGPGRLVGLRSDSFHSVTMLFEDNRGRRRQQAVCLDLTPSDYLTGQTLRILALVLPEDVFFEIHRSFLEEWSTSRFRTSDGLEFGCLTAALGRTFGLQTIVNSPSDSNFWSSLARSTSHDRFREDPALRGLQGPPSVVRTTLAHPARSPEHHTLLAPTLYALHTLAEDLRLRVDRYKPLTKLVPLICTIALEVRPEWADFWKRLCPDAMAGWPHPMTADHQVDDRLPVWPQDVHTILYGRISNPEWQAPWHETPHMASKFHITPSYAFGRIDPLRNLVKLNTIYKSLADATEPSSQKRAENAVSRMVELHIGPHFLNRLPLGVLSPIREATRTCQLAPPSDWPLDAYRAVGRNDVATSASQTPDMLFGDGYKPVKDFIDPSAPRQTIENIVGETKIAVVGDIQAVSGVELELDEFTDIRFGQDRRLEEVARMLCSSNVAPIRVMERPELNEHDQAKEHQHQVLRIAERTLALPYGRAMFTFGSLSTITREAYRIPKLEFSIRLQPLNLTVTPEAGKLHSESVSWGEFHNGVAAGLRVSPSAAGVESSWIAFNKPSELTPEHAGFLFGLGLTGHLKEMLTWHTFGYLTPKHDLTSIGVLLGLSAANVGSGDQHVTKLLAVHTPALLPTPDVDLNVSLMTQAAGLSGVGLLYMGTKNRRMAEVCLSQISRVDLAQPDLSNEYREAYTYSAALGFGMIMLGKGSMIPADVALLTRLNVLIHGEAKSVGSTKGNPFDLNLTSPAATLALGMMYLRTERQDVADMLTIPDTVLALNRIQPSFLLMRVLARALIMWNEVAPTPEWQAAQIPAAIRQAVDGRSKNGKSLDDALELAYYHILASSCFVMGLKFAGTARQEAYMMIIRYFDLFTRMAYSNSQAFDHKIRRSAVRDGLNLISISLSMVMAGTGEISCLRRLRFAYGMYHQTMYHPAFKYGIHVATHMSLGLLFLGGGRFTLGTSDAAIACMITAFFPRAHHLSSDNKSCLQALRHLWVLAIEPRCLVARDVETSEVVYLPVKISVKDGKETGMTQLISPTLIPDLDKLAAIRVDTPRYWPFHFDTANIPHHRESLLRSQTLYVKRRTAFLSYTEDPRGSRSLFVRSRSSTGEAATLDFPQLTDTKVHPAGDLSEFITSFSNDILFLAFADHLAREEGQTDAERLFHTYCHANLLDSILQGKPQTLQSHLTLFQFRMMTPNSRYFHIHLQDLRFAADFYSKIYERRFSGRKEHNYRIPLIRDSTVSGALHALDKQLDLLRSKPEVLVALGQYARGEQVIVDEQASPNISRILAWYMLRNSLPVSTLLLILKDLASDAYAQCLGRPAPDGTEDTVALEQGIKEVLHATGSKVTTALGSGWSVRSLNEIMECWK</sequence>
<evidence type="ECO:0000256" key="4">
    <source>
        <dbReference type="ARBA" id="ARBA00022776"/>
    </source>
</evidence>
<proteinExistence type="inferred from homology"/>
<feature type="domain" description="Anaphase-promoting complex subunit 1 N-terminal" evidence="7">
    <location>
        <begin position="73"/>
        <end position="206"/>
    </location>
</feature>
<dbReference type="GO" id="GO:0007091">
    <property type="term" value="P:metaphase/anaphase transition of mitotic cell cycle"/>
    <property type="evidence" value="ECO:0007669"/>
    <property type="project" value="TreeGrafter"/>
</dbReference>
<dbReference type="InterPro" id="IPR024990">
    <property type="entry name" value="Apc1"/>
</dbReference>
<dbReference type="GO" id="GO:0060090">
    <property type="term" value="F:molecular adaptor activity"/>
    <property type="evidence" value="ECO:0007669"/>
    <property type="project" value="TreeGrafter"/>
</dbReference>
<evidence type="ECO:0000313" key="11">
    <source>
        <dbReference type="Proteomes" id="UP001221142"/>
    </source>
</evidence>
<dbReference type="InterPro" id="IPR011989">
    <property type="entry name" value="ARM-like"/>
</dbReference>
<dbReference type="InterPro" id="IPR041221">
    <property type="entry name" value="APC1_C"/>
</dbReference>
<dbReference type="Pfam" id="PF12859">
    <property type="entry name" value="ANAPC1"/>
    <property type="match status" value="1"/>
</dbReference>
<gene>
    <name evidence="10" type="ORF">FB45DRAFT_1062818</name>
</gene>
<feature type="region of interest" description="Disordered" evidence="6">
    <location>
        <begin position="115"/>
        <end position="153"/>
    </location>
</feature>
<protein>
    <recommendedName>
        <fullName evidence="12">Anaphase-promoting complex subunit 1</fullName>
    </recommendedName>
</protein>
<evidence type="ECO:0000256" key="5">
    <source>
        <dbReference type="ARBA" id="ARBA00023306"/>
    </source>
</evidence>
<evidence type="ECO:0000259" key="7">
    <source>
        <dbReference type="Pfam" id="PF12859"/>
    </source>
</evidence>
<dbReference type="InterPro" id="IPR049255">
    <property type="entry name" value="Apc1_N"/>
</dbReference>
<dbReference type="GO" id="GO:0051301">
    <property type="term" value="P:cell division"/>
    <property type="evidence" value="ECO:0007669"/>
    <property type="project" value="UniProtKB-KW"/>
</dbReference>
<evidence type="ECO:0008006" key="12">
    <source>
        <dbReference type="Google" id="ProtNLM"/>
    </source>
</evidence>
<evidence type="ECO:0000256" key="3">
    <source>
        <dbReference type="ARBA" id="ARBA00022737"/>
    </source>
</evidence>
<dbReference type="Gene3D" id="1.25.10.10">
    <property type="entry name" value="Leucine-rich Repeat Variant"/>
    <property type="match status" value="2"/>
</dbReference>
<organism evidence="10 11">
    <name type="scientific">Roridomyces roridus</name>
    <dbReference type="NCBI Taxonomy" id="1738132"/>
    <lineage>
        <taxon>Eukaryota</taxon>
        <taxon>Fungi</taxon>
        <taxon>Dikarya</taxon>
        <taxon>Basidiomycota</taxon>
        <taxon>Agaricomycotina</taxon>
        <taxon>Agaricomycetes</taxon>
        <taxon>Agaricomycetidae</taxon>
        <taxon>Agaricales</taxon>
        <taxon>Marasmiineae</taxon>
        <taxon>Mycenaceae</taxon>
        <taxon>Roridomyces</taxon>
    </lineage>
</organism>
<comment type="caution">
    <text evidence="10">The sequence shown here is derived from an EMBL/GenBank/DDBJ whole genome shotgun (WGS) entry which is preliminary data.</text>
</comment>
<dbReference type="GO" id="GO:0005680">
    <property type="term" value="C:anaphase-promoting complex"/>
    <property type="evidence" value="ECO:0007669"/>
    <property type="project" value="InterPro"/>
</dbReference>
<feature type="region of interest" description="Disordered" evidence="6">
    <location>
        <begin position="48"/>
        <end position="68"/>
    </location>
</feature>
<keyword evidence="5" id="KW-0131">Cell cycle</keyword>
<dbReference type="Pfam" id="PF21282">
    <property type="entry name" value="APC1_3rd"/>
    <property type="match status" value="1"/>
</dbReference>
<dbReference type="EMBL" id="JARKIF010000018">
    <property type="protein sequence ID" value="KAJ7619395.1"/>
    <property type="molecule type" value="Genomic_DNA"/>
</dbReference>
<keyword evidence="3" id="KW-0677">Repeat</keyword>
<name>A0AAD7BFI8_9AGAR</name>
<evidence type="ECO:0000256" key="1">
    <source>
        <dbReference type="ARBA" id="ARBA00010547"/>
    </source>
</evidence>
<evidence type="ECO:0000313" key="10">
    <source>
        <dbReference type="EMBL" id="KAJ7619395.1"/>
    </source>
</evidence>